<accession>A0A4Q7VPW9</accession>
<protein>
    <submittedName>
        <fullName evidence="2">Tripartite-type tricarboxylate transporter receptor subunit TctC</fullName>
    </submittedName>
</protein>
<proteinExistence type="inferred from homology"/>
<name>A0A4Q7VPW9_9BURK</name>
<evidence type="ECO:0000313" key="3">
    <source>
        <dbReference type="Proteomes" id="UP000293398"/>
    </source>
</evidence>
<dbReference type="InterPro" id="IPR005064">
    <property type="entry name" value="BUG"/>
</dbReference>
<dbReference type="PANTHER" id="PTHR42928">
    <property type="entry name" value="TRICARBOXYLATE-BINDING PROTEIN"/>
    <property type="match status" value="1"/>
</dbReference>
<dbReference type="SUPFAM" id="SSF53850">
    <property type="entry name" value="Periplasmic binding protein-like II"/>
    <property type="match status" value="1"/>
</dbReference>
<dbReference type="Pfam" id="PF03401">
    <property type="entry name" value="TctC"/>
    <property type="match status" value="1"/>
</dbReference>
<comment type="similarity">
    <text evidence="1">Belongs to the UPF0065 (bug) family.</text>
</comment>
<sequence length="330" mass="35756">MARNNRRKFLQYASIAPLSAVLPANGSTNDFPDKPIKIVVGFSAGGTTDALPRLFATQMSRILGQTIVVENKPGAAGNIATAQVVRSAPDGYTLLASSIGQITVSPHTMNMSVDPQRDLEHISMFGEGDQFLTINKQVPAATIEEFISLVKSKPHTLFYGDSGAGGNMHLYLEYFRMLAGIDIDAVHFKGGSQIMPDLISNRVQLSLLSNIVMNSHAKDGSLRPILLYGKKRDPHYPDVPTVREAGLPDLETASNWFGLHAPKGTPRSVIDKIHRALVQSLKTKEVQEGLVTLGITAGGNTPEAFSQRIARESETFKKVAELTKIRPGSI</sequence>
<dbReference type="PANTHER" id="PTHR42928:SF5">
    <property type="entry name" value="BLR1237 PROTEIN"/>
    <property type="match status" value="1"/>
</dbReference>
<dbReference type="InterPro" id="IPR042100">
    <property type="entry name" value="Bug_dom1"/>
</dbReference>
<dbReference type="Gene3D" id="3.40.190.10">
    <property type="entry name" value="Periplasmic binding protein-like II"/>
    <property type="match status" value="1"/>
</dbReference>
<organism evidence="2 3">
    <name type="scientific">Advenella incenata</name>
    <dbReference type="NCBI Taxonomy" id="267800"/>
    <lineage>
        <taxon>Bacteria</taxon>
        <taxon>Pseudomonadati</taxon>
        <taxon>Pseudomonadota</taxon>
        <taxon>Betaproteobacteria</taxon>
        <taxon>Burkholderiales</taxon>
        <taxon>Alcaligenaceae</taxon>
    </lineage>
</organism>
<dbReference type="EMBL" id="SHKO01000001">
    <property type="protein sequence ID" value="RZT98412.1"/>
    <property type="molecule type" value="Genomic_DNA"/>
</dbReference>
<comment type="caution">
    <text evidence="2">The sequence shown here is derived from an EMBL/GenBank/DDBJ whole genome shotgun (WGS) entry which is preliminary data.</text>
</comment>
<dbReference type="CDD" id="cd07012">
    <property type="entry name" value="PBP2_Bug_TTT"/>
    <property type="match status" value="1"/>
</dbReference>
<dbReference type="AlphaFoldDB" id="A0A4Q7VPW9"/>
<keyword evidence="3" id="KW-1185">Reference proteome</keyword>
<reference evidence="2 3" key="1">
    <citation type="submission" date="2019-02" db="EMBL/GenBank/DDBJ databases">
        <title>Genomic Encyclopedia of Type Strains, Phase IV (KMG-IV): sequencing the most valuable type-strain genomes for metagenomic binning, comparative biology and taxonomic classification.</title>
        <authorList>
            <person name="Goeker M."/>
        </authorList>
    </citation>
    <scope>NUCLEOTIDE SEQUENCE [LARGE SCALE GENOMIC DNA]</scope>
    <source>
        <strain evidence="2 3">DSM 23814</strain>
    </source>
</reference>
<gene>
    <name evidence="2" type="ORF">EV681_0189</name>
</gene>
<evidence type="ECO:0000313" key="2">
    <source>
        <dbReference type="EMBL" id="RZT98412.1"/>
    </source>
</evidence>
<dbReference type="Gene3D" id="3.40.190.150">
    <property type="entry name" value="Bordetella uptake gene, domain 1"/>
    <property type="match status" value="1"/>
</dbReference>
<dbReference type="PIRSF" id="PIRSF017082">
    <property type="entry name" value="YflP"/>
    <property type="match status" value="1"/>
</dbReference>
<dbReference type="Proteomes" id="UP000293398">
    <property type="component" value="Unassembled WGS sequence"/>
</dbReference>
<evidence type="ECO:0000256" key="1">
    <source>
        <dbReference type="ARBA" id="ARBA00006987"/>
    </source>
</evidence>
<keyword evidence="2" id="KW-0675">Receptor</keyword>